<proteinExistence type="predicted"/>
<evidence type="ECO:0000313" key="2">
    <source>
        <dbReference type="EMBL" id="ADM08430.1"/>
    </source>
</evidence>
<dbReference type="InterPro" id="IPR017926">
    <property type="entry name" value="GATASE"/>
</dbReference>
<dbReference type="PANTHER" id="PTHR42695:SF5">
    <property type="entry name" value="GLUTAMINE AMIDOTRANSFERASE YLR126C-RELATED"/>
    <property type="match status" value="1"/>
</dbReference>
<organism evidence="2 3">
    <name type="scientific">Parvularcula bermudensis (strain ATCC BAA-594 / HTCC2503 / KCTC 12087)</name>
    <dbReference type="NCBI Taxonomy" id="314260"/>
    <lineage>
        <taxon>Bacteria</taxon>
        <taxon>Pseudomonadati</taxon>
        <taxon>Pseudomonadota</taxon>
        <taxon>Alphaproteobacteria</taxon>
        <taxon>Parvularculales</taxon>
        <taxon>Parvularculaceae</taxon>
        <taxon>Parvularcula</taxon>
    </lineage>
</organism>
<dbReference type="EMBL" id="CP002156">
    <property type="protein sequence ID" value="ADM08430.1"/>
    <property type="molecule type" value="Genomic_DNA"/>
</dbReference>
<dbReference type="STRING" id="314260.PB2503_01757"/>
<dbReference type="PROSITE" id="PS51273">
    <property type="entry name" value="GATASE_TYPE_1"/>
    <property type="match status" value="1"/>
</dbReference>
<dbReference type="HOGENOM" id="CLU_054974_0_2_5"/>
<feature type="domain" description="Glutamine amidotransferase" evidence="1">
    <location>
        <begin position="55"/>
        <end position="190"/>
    </location>
</feature>
<dbReference type="Gene3D" id="3.40.50.880">
    <property type="match status" value="1"/>
</dbReference>
<dbReference type="OrthoDB" id="7365442at2"/>
<dbReference type="MEROPS" id="C26.A05"/>
<reference evidence="3" key="1">
    <citation type="submission" date="2010-08" db="EMBL/GenBank/DDBJ databases">
        <title>Genome sequence of Parvularcula bermudensis HTCC2503.</title>
        <authorList>
            <person name="Kang D.-M."/>
            <person name="Oh H.-M."/>
            <person name="Cho J.-C."/>
        </authorList>
    </citation>
    <scope>NUCLEOTIDE SEQUENCE [LARGE SCALE GENOMIC DNA]</scope>
    <source>
        <strain evidence="3">ATCC BAA-594 / HTCC2503 / KCTC 12087</strain>
    </source>
</reference>
<dbReference type="GO" id="GO:0005829">
    <property type="term" value="C:cytosol"/>
    <property type="evidence" value="ECO:0007669"/>
    <property type="project" value="TreeGrafter"/>
</dbReference>
<keyword evidence="2" id="KW-0315">Glutamine amidotransferase</keyword>
<evidence type="ECO:0000313" key="3">
    <source>
        <dbReference type="Proteomes" id="UP000001302"/>
    </source>
</evidence>
<dbReference type="AlphaFoldDB" id="E0TBT7"/>
<evidence type="ECO:0000259" key="1">
    <source>
        <dbReference type="Pfam" id="PF00117"/>
    </source>
</evidence>
<protein>
    <submittedName>
        <fullName evidence="2">Glutamine amidotransferase, class-I family protein</fullName>
    </submittedName>
</protein>
<reference evidence="2 3" key="2">
    <citation type="journal article" date="2011" name="J. Bacteriol.">
        <title>Complete genome sequence of strain HTCC2503T of Parvularcula bermudensis, the type species of the order "Parvularculales" in the class Alphaproteobacteria.</title>
        <authorList>
            <person name="Oh H.M."/>
            <person name="Kang I."/>
            <person name="Vergin K.L."/>
            <person name="Kang D."/>
            <person name="Rhee K.H."/>
            <person name="Giovannoni S.J."/>
            <person name="Cho J.C."/>
        </authorList>
    </citation>
    <scope>NUCLEOTIDE SEQUENCE [LARGE SCALE GENOMIC DNA]</scope>
    <source>
        <strain evidence="3">ATCC BAA-594 / HTCC2503 / KCTC 12087</strain>
    </source>
</reference>
<sequence length="237" mass="25614">MKLLIAETGVPPAPLQDRFPGYPTMMVEMLGRAGLVTTPSTIKTLEGERIPLAPSEEDAALIVTGSPAGVYEDHEWIGPLTDDIRQWAKSGRPMIGICFGHQIMAHAFGGRVELSDRGWGVGVHTYEVMDDMPGVEGHRLACAVSHKDQVVRLPSGAVRLGGSPFCPNGIIRYAQGRSLSLQFHPEFSHDFARALLACRAEDIPGDVAAFGRRSLDNPSDRDRIGAFLAAFLKGEIA</sequence>
<dbReference type="Proteomes" id="UP000001302">
    <property type="component" value="Chromosome"/>
</dbReference>
<name>E0TBT7_PARBH</name>
<dbReference type="GO" id="GO:0016740">
    <property type="term" value="F:transferase activity"/>
    <property type="evidence" value="ECO:0007669"/>
    <property type="project" value="UniProtKB-KW"/>
</dbReference>
<dbReference type="PANTHER" id="PTHR42695">
    <property type="entry name" value="GLUTAMINE AMIDOTRANSFERASE YLR126C-RELATED"/>
    <property type="match status" value="1"/>
</dbReference>
<dbReference type="Pfam" id="PF00117">
    <property type="entry name" value="GATase"/>
    <property type="match status" value="1"/>
</dbReference>
<keyword evidence="3" id="KW-1185">Reference proteome</keyword>
<dbReference type="SUPFAM" id="SSF52317">
    <property type="entry name" value="Class I glutamine amidotransferase-like"/>
    <property type="match status" value="1"/>
</dbReference>
<gene>
    <name evidence="2" type="ordered locus">PB2503_01757</name>
</gene>
<dbReference type="eggNOG" id="COG0518">
    <property type="taxonomic scope" value="Bacteria"/>
</dbReference>
<dbReference type="InterPro" id="IPR029062">
    <property type="entry name" value="Class_I_gatase-like"/>
</dbReference>
<dbReference type="CDD" id="cd01741">
    <property type="entry name" value="GATase1_1"/>
    <property type="match status" value="1"/>
</dbReference>
<dbReference type="InterPro" id="IPR044992">
    <property type="entry name" value="ChyE-like"/>
</dbReference>
<accession>E0TBT7</accession>
<dbReference type="KEGG" id="pbr:PB2503_01757"/>
<keyword evidence="2" id="KW-0808">Transferase</keyword>
<dbReference type="RefSeq" id="WP_013299404.1">
    <property type="nucleotide sequence ID" value="NC_014414.1"/>
</dbReference>